<dbReference type="SUPFAM" id="SSF53474">
    <property type="entry name" value="alpha/beta-Hydrolases"/>
    <property type="match status" value="1"/>
</dbReference>
<feature type="active site" evidence="3">
    <location>
        <position position="176"/>
    </location>
</feature>
<evidence type="ECO:0000259" key="4">
    <source>
        <dbReference type="Pfam" id="PF07859"/>
    </source>
</evidence>
<gene>
    <name evidence="5" type="ORF">J7T54_005801</name>
</gene>
<evidence type="ECO:0000256" key="2">
    <source>
        <dbReference type="ARBA" id="ARBA00022801"/>
    </source>
</evidence>
<dbReference type="InterPro" id="IPR033140">
    <property type="entry name" value="Lipase_GDXG_put_SER_AS"/>
</dbReference>
<feature type="domain" description="Alpha/beta hydrolase fold-3" evidence="4">
    <location>
        <begin position="98"/>
        <end position="311"/>
    </location>
</feature>
<protein>
    <recommendedName>
        <fullName evidence="4">Alpha/beta hydrolase fold-3 domain-containing protein</fullName>
    </recommendedName>
</protein>
<dbReference type="PROSITE" id="PS01174">
    <property type="entry name" value="LIPASE_GDXG_SER"/>
    <property type="match status" value="1"/>
</dbReference>
<comment type="caution">
    <text evidence="5">The sequence shown here is derived from an EMBL/GenBank/DDBJ whole genome shotgun (WGS) entry which is preliminary data.</text>
</comment>
<dbReference type="GO" id="GO:0016787">
    <property type="term" value="F:hydrolase activity"/>
    <property type="evidence" value="ECO:0007669"/>
    <property type="project" value="UniProtKB-KW"/>
</dbReference>
<accession>A0A9P9XXM8</accession>
<evidence type="ECO:0000256" key="1">
    <source>
        <dbReference type="ARBA" id="ARBA00010515"/>
    </source>
</evidence>
<organism evidence="5 6">
    <name type="scientific">Emericellopsis cladophorae</name>
    <dbReference type="NCBI Taxonomy" id="2686198"/>
    <lineage>
        <taxon>Eukaryota</taxon>
        <taxon>Fungi</taxon>
        <taxon>Dikarya</taxon>
        <taxon>Ascomycota</taxon>
        <taxon>Pezizomycotina</taxon>
        <taxon>Sordariomycetes</taxon>
        <taxon>Hypocreomycetidae</taxon>
        <taxon>Hypocreales</taxon>
        <taxon>Bionectriaceae</taxon>
        <taxon>Emericellopsis</taxon>
    </lineage>
</organism>
<dbReference type="GeneID" id="75832284"/>
<evidence type="ECO:0000313" key="6">
    <source>
        <dbReference type="Proteomes" id="UP001055219"/>
    </source>
</evidence>
<dbReference type="InterPro" id="IPR029058">
    <property type="entry name" value="AB_hydrolase_fold"/>
</dbReference>
<reference evidence="5" key="2">
    <citation type="submission" date="2022-07" db="EMBL/GenBank/DDBJ databases">
        <authorList>
            <person name="Goncalves M.F.M."/>
            <person name="Hilario S."/>
            <person name="Van De Peer Y."/>
            <person name="Esteves A.C."/>
            <person name="Alves A."/>
        </authorList>
    </citation>
    <scope>NUCLEOTIDE SEQUENCE</scope>
    <source>
        <strain evidence="5">MUM 19.33</strain>
    </source>
</reference>
<comment type="similarity">
    <text evidence="1">Belongs to the 'GDXG' lipolytic enzyme family.</text>
</comment>
<dbReference type="RefSeq" id="XP_051360627.1">
    <property type="nucleotide sequence ID" value="XM_051508341.1"/>
</dbReference>
<dbReference type="InterPro" id="IPR013094">
    <property type="entry name" value="AB_hydrolase_3"/>
</dbReference>
<dbReference type="Gene3D" id="3.40.50.1820">
    <property type="entry name" value="alpha/beta hydrolase"/>
    <property type="match status" value="1"/>
</dbReference>
<dbReference type="Pfam" id="PF07859">
    <property type="entry name" value="Abhydrolase_3"/>
    <property type="match status" value="1"/>
</dbReference>
<reference evidence="5" key="1">
    <citation type="journal article" date="2021" name="J Fungi (Basel)">
        <title>Genomic and Metabolomic Analyses of the Marine Fungus Emericellopsis cladophorae: Insights into Saltwater Adaptability Mechanisms and Its Biosynthetic Potential.</title>
        <authorList>
            <person name="Goncalves M.F.M."/>
            <person name="Hilario S."/>
            <person name="Van de Peer Y."/>
            <person name="Esteves A.C."/>
            <person name="Alves A."/>
        </authorList>
    </citation>
    <scope>NUCLEOTIDE SEQUENCE</scope>
    <source>
        <strain evidence="5">MUM 19.33</strain>
    </source>
</reference>
<evidence type="ECO:0000256" key="3">
    <source>
        <dbReference type="PROSITE-ProRule" id="PRU10038"/>
    </source>
</evidence>
<dbReference type="AlphaFoldDB" id="A0A9P9XXM8"/>
<evidence type="ECO:0000313" key="5">
    <source>
        <dbReference type="EMBL" id="KAI6779771.1"/>
    </source>
</evidence>
<dbReference type="InterPro" id="IPR050300">
    <property type="entry name" value="GDXG_lipolytic_enzyme"/>
</dbReference>
<keyword evidence="2" id="KW-0378">Hydrolase</keyword>
<dbReference type="PANTHER" id="PTHR48081:SF8">
    <property type="entry name" value="ALPHA_BETA HYDROLASE FOLD-3 DOMAIN-CONTAINING PROTEIN-RELATED"/>
    <property type="match status" value="1"/>
</dbReference>
<dbReference type="Proteomes" id="UP001055219">
    <property type="component" value="Unassembled WGS sequence"/>
</dbReference>
<dbReference type="EMBL" id="JAGIXG020000042">
    <property type="protein sequence ID" value="KAI6779771.1"/>
    <property type="molecule type" value="Genomic_DNA"/>
</dbReference>
<proteinExistence type="inferred from homology"/>
<name>A0A9P9XXM8_9HYPO</name>
<sequence>MANARMDPELLAHLGANPQLLNVPPKPDKETAEQSRARFGGILSNFINQQSPVSPLIVEKRHTIPSFDGAAITVHEFTRAKDAQEQHSIERDPQPAFLFFHGGGMISCPVDTVYRPRIAHFALEMGVRAFAVEYRLAPEQPFPTQPEDCYAATQWLSHNAASLRIDPARIGVAGDSAGGNLATVVSLMARSKQLRPPLAKQMLIYPMLDDRARERFSELKSARDQSQISFRDDFDQFWNHYLGHGRRGAEDICPYAAPGRAESLRGLPSAYVEVGALDPFRDETREYATRLARSDVEVELHVYAGVSHGFDMAGPKIGITRNAEENRRRAVQSI</sequence>
<keyword evidence="6" id="KW-1185">Reference proteome</keyword>
<dbReference type="OrthoDB" id="408631at2759"/>
<dbReference type="PANTHER" id="PTHR48081">
    <property type="entry name" value="AB HYDROLASE SUPERFAMILY PROTEIN C4A8.06C"/>
    <property type="match status" value="1"/>
</dbReference>